<sequence length="330" mass="36946">MAFALGVTAASENEKRRREHTHIPDRTFPLNAFRIRESDPDMFCIPPHWHEHLEWIVVSRGRFGVQVGSSLRELAAGGCAFVNTAQLHAAFPLEPGSELHALVFGEALLRNHALDHTETRYVRPLLEGRLGLRSFYGEEEAADIRAHLLRAVDEYRSGAPGFELMVKSALLASFALALRASAPGEAAERSGRTGRGSGDAGSDSVVYPLLLHLSDRFREPIGVRDAAKFCCVTPTYFCHVFKRSTGRTLTEYVNMLRVQEAEALLRRGDMPVQEIARTVGYADPGYFGRVFRKIKGMPPGAYAKRMPLSEREQGRRETEAAEYERRNVYE</sequence>
<evidence type="ECO:0000259" key="5">
    <source>
        <dbReference type="PROSITE" id="PS01124"/>
    </source>
</evidence>
<evidence type="ECO:0000256" key="3">
    <source>
        <dbReference type="ARBA" id="ARBA00023163"/>
    </source>
</evidence>
<dbReference type="InterPro" id="IPR009057">
    <property type="entry name" value="Homeodomain-like_sf"/>
</dbReference>
<reference evidence="6 7" key="1">
    <citation type="submission" date="2020-01" db="EMBL/GenBank/DDBJ databases">
        <title>Polyphasic characterisation and genomic insights into a novel alkali tolerant bacterium VR-M41.</title>
        <authorList>
            <person name="Vemuluri V.R."/>
        </authorList>
    </citation>
    <scope>NUCLEOTIDE SEQUENCE [LARGE SCALE GENOMIC DNA]</scope>
    <source>
        <strain evidence="6 7">VR-M41</strain>
    </source>
</reference>
<dbReference type="InterPro" id="IPR011051">
    <property type="entry name" value="RmlC_Cupin_sf"/>
</dbReference>
<keyword evidence="2" id="KW-0238">DNA-binding</keyword>
<dbReference type="InterPro" id="IPR018060">
    <property type="entry name" value="HTH_AraC"/>
</dbReference>
<name>A0ABX0F4S3_9BACL</name>
<dbReference type="RefSeq" id="WP_166273352.1">
    <property type="nucleotide sequence ID" value="NZ_JAAFGS010000002.1"/>
</dbReference>
<evidence type="ECO:0000256" key="2">
    <source>
        <dbReference type="ARBA" id="ARBA00023125"/>
    </source>
</evidence>
<dbReference type="Pfam" id="PF12833">
    <property type="entry name" value="HTH_18"/>
    <property type="match status" value="1"/>
</dbReference>
<dbReference type="SMART" id="SM00342">
    <property type="entry name" value="HTH_ARAC"/>
    <property type="match status" value="1"/>
</dbReference>
<feature type="compositionally biased region" description="Basic and acidic residues" evidence="4">
    <location>
        <begin position="12"/>
        <end position="21"/>
    </location>
</feature>
<accession>A0ABX0F4S3</accession>
<dbReference type="PROSITE" id="PS01124">
    <property type="entry name" value="HTH_ARAC_FAMILY_2"/>
    <property type="match status" value="1"/>
</dbReference>
<dbReference type="InterPro" id="IPR020449">
    <property type="entry name" value="Tscrpt_reg_AraC-type_HTH"/>
</dbReference>
<keyword evidence="3" id="KW-0804">Transcription</keyword>
<dbReference type="PROSITE" id="PS00041">
    <property type="entry name" value="HTH_ARAC_FAMILY_1"/>
    <property type="match status" value="1"/>
</dbReference>
<evidence type="ECO:0000313" key="7">
    <source>
        <dbReference type="Proteomes" id="UP000800303"/>
    </source>
</evidence>
<dbReference type="SUPFAM" id="SSF46689">
    <property type="entry name" value="Homeodomain-like"/>
    <property type="match status" value="2"/>
</dbReference>
<dbReference type="PANTHER" id="PTHR46796">
    <property type="entry name" value="HTH-TYPE TRANSCRIPTIONAL ACTIVATOR RHAS-RELATED"/>
    <property type="match status" value="1"/>
</dbReference>
<feature type="domain" description="HTH araC/xylS-type" evidence="5">
    <location>
        <begin position="207"/>
        <end position="305"/>
    </location>
</feature>
<comment type="caution">
    <text evidence="6">The sequence shown here is derived from an EMBL/GenBank/DDBJ whole genome shotgun (WGS) entry which is preliminary data.</text>
</comment>
<gene>
    <name evidence="6" type="ORF">GYN08_06745</name>
</gene>
<dbReference type="Proteomes" id="UP000800303">
    <property type="component" value="Unassembled WGS sequence"/>
</dbReference>
<keyword evidence="1" id="KW-0805">Transcription regulation</keyword>
<dbReference type="Gene3D" id="1.10.10.60">
    <property type="entry name" value="Homeodomain-like"/>
    <property type="match status" value="2"/>
</dbReference>
<proteinExistence type="predicted"/>
<keyword evidence="7" id="KW-1185">Reference proteome</keyword>
<evidence type="ECO:0000313" key="6">
    <source>
        <dbReference type="EMBL" id="NGZ75009.1"/>
    </source>
</evidence>
<evidence type="ECO:0000256" key="4">
    <source>
        <dbReference type="SAM" id="MobiDB-lite"/>
    </source>
</evidence>
<dbReference type="PRINTS" id="PR00032">
    <property type="entry name" value="HTHARAC"/>
</dbReference>
<evidence type="ECO:0000256" key="1">
    <source>
        <dbReference type="ARBA" id="ARBA00023015"/>
    </source>
</evidence>
<feature type="region of interest" description="Disordered" evidence="4">
    <location>
        <begin position="307"/>
        <end position="330"/>
    </location>
</feature>
<dbReference type="InterPro" id="IPR014710">
    <property type="entry name" value="RmlC-like_jellyroll"/>
</dbReference>
<dbReference type="EMBL" id="JAAFGS010000002">
    <property type="protein sequence ID" value="NGZ75009.1"/>
    <property type="molecule type" value="Genomic_DNA"/>
</dbReference>
<feature type="region of interest" description="Disordered" evidence="4">
    <location>
        <begin position="1"/>
        <end position="21"/>
    </location>
</feature>
<dbReference type="InterPro" id="IPR018062">
    <property type="entry name" value="HTH_AraC-typ_CS"/>
</dbReference>
<organism evidence="6 7">
    <name type="scientific">Saccharibacillus alkalitolerans</name>
    <dbReference type="NCBI Taxonomy" id="2705290"/>
    <lineage>
        <taxon>Bacteria</taxon>
        <taxon>Bacillati</taxon>
        <taxon>Bacillota</taxon>
        <taxon>Bacilli</taxon>
        <taxon>Bacillales</taxon>
        <taxon>Paenibacillaceae</taxon>
        <taxon>Saccharibacillus</taxon>
    </lineage>
</organism>
<dbReference type="InterPro" id="IPR050204">
    <property type="entry name" value="AraC_XylS_family_regulators"/>
</dbReference>
<dbReference type="Gene3D" id="2.60.120.10">
    <property type="entry name" value="Jelly Rolls"/>
    <property type="match status" value="1"/>
</dbReference>
<protein>
    <submittedName>
        <fullName evidence="6">Helix-turn-helix transcriptional regulator</fullName>
    </submittedName>
</protein>
<dbReference type="SUPFAM" id="SSF51182">
    <property type="entry name" value="RmlC-like cupins"/>
    <property type="match status" value="1"/>
</dbReference>